<reference evidence="3" key="1">
    <citation type="submission" date="2016-10" db="EMBL/GenBank/DDBJ databases">
        <authorList>
            <person name="Varghese N."/>
            <person name="Submissions S."/>
        </authorList>
    </citation>
    <scope>NUCLEOTIDE SEQUENCE [LARGE SCALE GENOMIC DNA]</scope>
    <source>
        <strain evidence="3">DSM 11706</strain>
    </source>
</reference>
<evidence type="ECO:0000256" key="1">
    <source>
        <dbReference type="SAM" id="Phobius"/>
    </source>
</evidence>
<feature type="transmembrane region" description="Helical" evidence="1">
    <location>
        <begin position="12"/>
        <end position="35"/>
    </location>
</feature>
<dbReference type="AlphaFoldDB" id="A0A1I6B1W6"/>
<accession>A0A1I6B1W6</accession>
<keyword evidence="1" id="KW-1133">Transmembrane helix</keyword>
<dbReference type="EMBL" id="FOXU01000010">
    <property type="protein sequence ID" value="SFQ74941.1"/>
    <property type="molecule type" value="Genomic_DNA"/>
</dbReference>
<evidence type="ECO:0000313" key="3">
    <source>
        <dbReference type="Proteomes" id="UP000198734"/>
    </source>
</evidence>
<protein>
    <submittedName>
        <fullName evidence="2">Uncharacterized protein</fullName>
    </submittedName>
</protein>
<organism evidence="2 3">
    <name type="scientific">Psychrobacillus psychrotolerans</name>
    <dbReference type="NCBI Taxonomy" id="126156"/>
    <lineage>
        <taxon>Bacteria</taxon>
        <taxon>Bacillati</taxon>
        <taxon>Bacillota</taxon>
        <taxon>Bacilli</taxon>
        <taxon>Bacillales</taxon>
        <taxon>Bacillaceae</taxon>
        <taxon>Psychrobacillus</taxon>
    </lineage>
</organism>
<proteinExistence type="predicted"/>
<evidence type="ECO:0000313" key="2">
    <source>
        <dbReference type="EMBL" id="SFQ74941.1"/>
    </source>
</evidence>
<dbReference type="Proteomes" id="UP000198734">
    <property type="component" value="Unassembled WGS sequence"/>
</dbReference>
<name>A0A1I6B1W6_9BACI</name>
<keyword evidence="1" id="KW-0472">Membrane</keyword>
<dbReference type="STRING" id="126156.SAMN05421670_0096"/>
<keyword evidence="3" id="KW-1185">Reference proteome</keyword>
<keyword evidence="1" id="KW-0812">Transmembrane</keyword>
<sequence length="208" mass="24174">MVNIRNKTWPKTFVIVTGIFLFLVVGLVVGAFWTFGEFKESLIPDEKEEEKIIDQAEQYLVTKYPKMEYEISYVLYDIGENYGNFDYAAVILNTETQKSFMVYENRFTKKVEDDISIQEATEFIEEVTPKVKSYINKKFGETQGIAFTPTDDIGGIPSLNVSLYNKKEEINVEMFLSLIDFLQHELNIEHASVNIMYDNDAETWSKEF</sequence>
<gene>
    <name evidence="2" type="ORF">SAMN05421670_0096</name>
</gene>